<reference evidence="1" key="1">
    <citation type="submission" date="2021-03" db="EMBL/GenBank/DDBJ databases">
        <title>Fibrella sp. HMF5335 genome sequencing and assembly.</title>
        <authorList>
            <person name="Kang H."/>
            <person name="Kim H."/>
            <person name="Bae S."/>
            <person name="Joh K."/>
        </authorList>
    </citation>
    <scope>NUCLEOTIDE SEQUENCE</scope>
    <source>
        <strain evidence="1">HMF5335</strain>
    </source>
</reference>
<dbReference type="EMBL" id="JAFMYV010000010">
    <property type="protein sequence ID" value="MBO0938714.1"/>
    <property type="molecule type" value="Genomic_DNA"/>
</dbReference>
<keyword evidence="2" id="KW-1185">Reference proteome</keyword>
<gene>
    <name evidence="1" type="ORF">J2I47_19340</name>
</gene>
<dbReference type="Proteomes" id="UP000664034">
    <property type="component" value="Unassembled WGS sequence"/>
</dbReference>
<protein>
    <submittedName>
        <fullName evidence="1">Uncharacterized protein</fullName>
    </submittedName>
</protein>
<dbReference type="AlphaFoldDB" id="A0A939GK38"/>
<proteinExistence type="predicted"/>
<name>A0A939GK38_9BACT</name>
<organism evidence="1 2">
    <name type="scientific">Fibrella rubiginis</name>
    <dbReference type="NCBI Taxonomy" id="2817060"/>
    <lineage>
        <taxon>Bacteria</taxon>
        <taxon>Pseudomonadati</taxon>
        <taxon>Bacteroidota</taxon>
        <taxon>Cytophagia</taxon>
        <taxon>Cytophagales</taxon>
        <taxon>Spirosomataceae</taxon>
        <taxon>Fibrella</taxon>
    </lineage>
</organism>
<sequence>MLQVYPECYADTALIQFLITNPLDVVHIYGIPNVAKELKEANDFNKPGRFIGVVDKDKRTPPYLLTFDTVHETNKVCFKRKNSLPHYLIVIDKAIESFLLWNAAQVSINIIDYGFPDEVKTLGKVLKTSAIGSNPDYLRLLADLHAKQAPGILTLERLLNDLITT</sequence>
<evidence type="ECO:0000313" key="1">
    <source>
        <dbReference type="EMBL" id="MBO0938714.1"/>
    </source>
</evidence>
<evidence type="ECO:0000313" key="2">
    <source>
        <dbReference type="Proteomes" id="UP000664034"/>
    </source>
</evidence>
<comment type="caution">
    <text evidence="1">The sequence shown here is derived from an EMBL/GenBank/DDBJ whole genome shotgun (WGS) entry which is preliminary data.</text>
</comment>
<dbReference type="RefSeq" id="WP_207366241.1">
    <property type="nucleotide sequence ID" value="NZ_JAFMYV010000010.1"/>
</dbReference>
<accession>A0A939GK38</accession>